<gene>
    <name evidence="2" type="ORF">HNY73_010962</name>
</gene>
<reference evidence="2" key="2">
    <citation type="submission" date="2020-06" db="EMBL/GenBank/DDBJ databases">
        <authorList>
            <person name="Sheffer M."/>
        </authorList>
    </citation>
    <scope>NUCLEOTIDE SEQUENCE</scope>
</reference>
<evidence type="ECO:0000256" key="1">
    <source>
        <dbReference type="SAM" id="MobiDB-lite"/>
    </source>
</evidence>
<name>A0A8T0F2R2_ARGBR</name>
<feature type="compositionally biased region" description="Basic and acidic residues" evidence="1">
    <location>
        <begin position="220"/>
        <end position="230"/>
    </location>
</feature>
<organism evidence="2 3">
    <name type="scientific">Argiope bruennichi</name>
    <name type="common">Wasp spider</name>
    <name type="synonym">Aranea bruennichi</name>
    <dbReference type="NCBI Taxonomy" id="94029"/>
    <lineage>
        <taxon>Eukaryota</taxon>
        <taxon>Metazoa</taxon>
        <taxon>Ecdysozoa</taxon>
        <taxon>Arthropoda</taxon>
        <taxon>Chelicerata</taxon>
        <taxon>Arachnida</taxon>
        <taxon>Araneae</taxon>
        <taxon>Araneomorphae</taxon>
        <taxon>Entelegynae</taxon>
        <taxon>Araneoidea</taxon>
        <taxon>Araneidae</taxon>
        <taxon>Argiope</taxon>
    </lineage>
</organism>
<protein>
    <submittedName>
        <fullName evidence="2">Uncharacterized protein</fullName>
    </submittedName>
</protein>
<feature type="compositionally biased region" description="Polar residues" evidence="1">
    <location>
        <begin position="205"/>
        <end position="216"/>
    </location>
</feature>
<proteinExistence type="predicted"/>
<feature type="region of interest" description="Disordered" evidence="1">
    <location>
        <begin position="1"/>
        <end position="85"/>
    </location>
</feature>
<evidence type="ECO:0000313" key="2">
    <source>
        <dbReference type="EMBL" id="KAF8785427.1"/>
    </source>
</evidence>
<dbReference type="Proteomes" id="UP000807504">
    <property type="component" value="Unassembled WGS sequence"/>
</dbReference>
<dbReference type="AlphaFoldDB" id="A0A8T0F2R2"/>
<dbReference type="EMBL" id="JABXBU010000030">
    <property type="protein sequence ID" value="KAF8785427.1"/>
    <property type="molecule type" value="Genomic_DNA"/>
</dbReference>
<evidence type="ECO:0000313" key="3">
    <source>
        <dbReference type="Proteomes" id="UP000807504"/>
    </source>
</evidence>
<keyword evidence="3" id="KW-1185">Reference proteome</keyword>
<comment type="caution">
    <text evidence="2">The sequence shown here is derived from an EMBL/GenBank/DDBJ whole genome shotgun (WGS) entry which is preliminary data.</text>
</comment>
<accession>A0A8T0F2R2</accession>
<feature type="region of interest" description="Disordered" evidence="1">
    <location>
        <begin position="200"/>
        <end position="254"/>
    </location>
</feature>
<feature type="compositionally biased region" description="Polar residues" evidence="1">
    <location>
        <begin position="27"/>
        <end position="36"/>
    </location>
</feature>
<reference evidence="2" key="1">
    <citation type="journal article" date="2020" name="bioRxiv">
        <title>Chromosome-level reference genome of the European wasp spider Argiope bruennichi: a resource for studies on range expansion and evolutionary adaptation.</title>
        <authorList>
            <person name="Sheffer M.M."/>
            <person name="Hoppe A."/>
            <person name="Krehenwinkel H."/>
            <person name="Uhl G."/>
            <person name="Kuss A.W."/>
            <person name="Jensen L."/>
            <person name="Jensen C."/>
            <person name="Gillespie R.G."/>
            <person name="Hoff K.J."/>
            <person name="Prost S."/>
        </authorList>
    </citation>
    <scope>NUCLEOTIDE SEQUENCE</scope>
</reference>
<sequence length="312" mass="34665">MESKKLDALSKTTSQAVSKPVQKLVSKGQSSVSFSKINRENEQIGAIPKNIQKTDLPKGQPNMSASFSKISRKKEKMGAIPKSIRKTDLLKEQPNRAASFSKMNLSNENLLASPIRVPKTDSKAIQKSDLTKIQPNVVATSSKVSWENEKRGAIPKCIQKTDLPKRQPNIAASFSKMNLSNENLPALPIRIPKTDSEAIEKSDLTEVQPNVITSSSKKSKFAEGGRKKDTCQSSEPSTSLSVAEQMEAKRRQEKEDYMTKKWLEGDKKGWEFLGKGSSDIEFPIEPPPDYEGLEVLGVKLNRLEAWAEESFK</sequence>
<feature type="compositionally biased region" description="Polar residues" evidence="1">
    <location>
        <begin position="231"/>
        <end position="242"/>
    </location>
</feature>